<dbReference type="eggNOG" id="COG1464">
    <property type="taxonomic scope" value="Bacteria"/>
</dbReference>
<dbReference type="GO" id="GO:0016020">
    <property type="term" value="C:membrane"/>
    <property type="evidence" value="ECO:0007669"/>
    <property type="project" value="UniProtKB-SubCell"/>
</dbReference>
<dbReference type="Pfam" id="PF03180">
    <property type="entry name" value="Lipoprotein_9"/>
    <property type="match status" value="1"/>
</dbReference>
<keyword evidence="2 8" id="KW-0732">Signal</keyword>
<comment type="similarity">
    <text evidence="6">Belongs to the nlpA lipoprotein family.</text>
</comment>
<evidence type="ECO:0000256" key="7">
    <source>
        <dbReference type="PIRSR" id="PIRSR002854-1"/>
    </source>
</evidence>
<reference evidence="10" key="1">
    <citation type="submission" date="2005-03" db="EMBL/GenBank/DDBJ databases">
        <title>Comparison of the complete genome sequences of Rhodococcus erythropolis PR4 and Rhodococcus opacus B4.</title>
        <authorList>
            <person name="Takarada H."/>
            <person name="Sekine M."/>
            <person name="Hosoyama A."/>
            <person name="Yamada R."/>
            <person name="Fujisawa T."/>
            <person name="Omata S."/>
            <person name="Shimizu A."/>
            <person name="Tsukatani N."/>
            <person name="Tanikawa S."/>
            <person name="Fujita N."/>
            <person name="Harayama S."/>
        </authorList>
    </citation>
    <scope>NUCLEOTIDE SEQUENCE [LARGE SCALE GENOMIC DNA]</scope>
    <source>
        <strain evidence="10">PR4 / NBRC 100887</strain>
    </source>
</reference>
<evidence type="ECO:0000256" key="8">
    <source>
        <dbReference type="SAM" id="SignalP"/>
    </source>
</evidence>
<keyword evidence="3" id="KW-0472">Membrane</keyword>
<dbReference type="HOGENOM" id="CLU_067080_0_0_11"/>
<feature type="signal peptide" evidence="8">
    <location>
        <begin position="1"/>
        <end position="34"/>
    </location>
</feature>
<protein>
    <recommendedName>
        <fullName evidence="6">Lipoprotein</fullName>
    </recommendedName>
</protein>
<dbReference type="PANTHER" id="PTHR30429">
    <property type="entry name" value="D-METHIONINE-BINDING LIPOPROTEIN METQ"/>
    <property type="match status" value="1"/>
</dbReference>
<sequence>MTFGYVLEIHMSRSRTRRFLAAFAVAAVAVGTVAACSSDSSSDENAPLRIVASSVPHAEILKFVEDKGLLGDTKIEVSEITGDLDANEVLEAGDTDANFFQHVPYQESWSKEKGVDDLVAVAKVHVEPLGAYSKKVTNLADLRQGATVALSNNVTNFARGLYLLQQAGLIKLDQQLGAPGTDITQISEKNIIDNPKGLTFTQVDPPQLPRTLDDGNVDLAIINGNYAIEGGLNPAKDALVLEKAESNPYANVLTVRTSLENDARVQKLAEALTSTDVATFIEQTYQGSVIPASAT</sequence>
<evidence type="ECO:0000256" key="6">
    <source>
        <dbReference type="PIRNR" id="PIRNR002854"/>
    </source>
</evidence>
<name>C0ZQL9_RHOE4</name>
<evidence type="ECO:0000256" key="1">
    <source>
        <dbReference type="ARBA" id="ARBA00004635"/>
    </source>
</evidence>
<dbReference type="PIRSF" id="PIRSF002854">
    <property type="entry name" value="MetQ"/>
    <property type="match status" value="1"/>
</dbReference>
<dbReference type="Gene3D" id="3.40.190.10">
    <property type="entry name" value="Periplasmic binding protein-like II"/>
    <property type="match status" value="2"/>
</dbReference>
<proteinExistence type="inferred from homology"/>
<dbReference type="EMBL" id="AP008957">
    <property type="protein sequence ID" value="BAH35787.1"/>
    <property type="molecule type" value="Genomic_DNA"/>
</dbReference>
<evidence type="ECO:0000256" key="3">
    <source>
        <dbReference type="ARBA" id="ARBA00023136"/>
    </source>
</evidence>
<comment type="subcellular location">
    <subcellularLocation>
        <location evidence="1">Membrane</location>
        <topology evidence="1">Lipid-anchor</topology>
    </subcellularLocation>
</comment>
<evidence type="ECO:0000256" key="5">
    <source>
        <dbReference type="ARBA" id="ARBA00023288"/>
    </source>
</evidence>
<keyword evidence="4" id="KW-0564">Palmitate</keyword>
<dbReference type="KEGG" id="rer:RER_50790"/>
<reference evidence="9 10" key="2">
    <citation type="journal article" date="2006" name="Environ. Microbiol.">
        <title>Sequence analysis of three plasmids harboured in Rhodococcus erythropolis strain PR4.</title>
        <authorList>
            <person name="Sekine M."/>
            <person name="Tanikawa S."/>
            <person name="Omata S."/>
            <person name="Saito M."/>
            <person name="Fujisawa T."/>
            <person name="Tsukatani N."/>
            <person name="Tajima T."/>
            <person name="Sekigawa T."/>
            <person name="Kosugi H."/>
            <person name="Matsuo Y."/>
            <person name="Nishiko R."/>
            <person name="Imamura K."/>
            <person name="Ito M."/>
            <person name="Narita H."/>
            <person name="Tago S."/>
            <person name="Fujita N."/>
            <person name="Harayama S."/>
        </authorList>
    </citation>
    <scope>NUCLEOTIDE SEQUENCE [LARGE SCALE GENOMIC DNA]</scope>
    <source>
        <strain evidence="10">PR4 / NBRC 100887</strain>
    </source>
</reference>
<feature type="chain" id="PRO_5039228288" description="Lipoprotein" evidence="8">
    <location>
        <begin position="35"/>
        <end position="295"/>
    </location>
</feature>
<evidence type="ECO:0000256" key="2">
    <source>
        <dbReference type="ARBA" id="ARBA00022729"/>
    </source>
</evidence>
<accession>C0ZQL9</accession>
<evidence type="ECO:0000313" key="10">
    <source>
        <dbReference type="Proteomes" id="UP000002204"/>
    </source>
</evidence>
<dbReference type="InterPro" id="IPR004872">
    <property type="entry name" value="Lipoprotein_NlpA"/>
</dbReference>
<evidence type="ECO:0000256" key="4">
    <source>
        <dbReference type="ARBA" id="ARBA00023139"/>
    </source>
</evidence>
<dbReference type="AlphaFoldDB" id="C0ZQL9"/>
<dbReference type="Proteomes" id="UP000002204">
    <property type="component" value="Chromosome"/>
</dbReference>
<feature type="lipid moiety-binding region" description="S-diacylglycerol cysteine" evidence="7">
    <location>
        <position position="36"/>
    </location>
</feature>
<dbReference type="PANTHER" id="PTHR30429:SF0">
    <property type="entry name" value="METHIONINE-BINDING LIPOPROTEIN METQ"/>
    <property type="match status" value="1"/>
</dbReference>
<gene>
    <name evidence="9" type="ordered locus">RER_50790</name>
</gene>
<organism evidence="9 10">
    <name type="scientific">Rhodococcus erythropolis (strain PR4 / NBRC 100887)</name>
    <dbReference type="NCBI Taxonomy" id="234621"/>
    <lineage>
        <taxon>Bacteria</taxon>
        <taxon>Bacillati</taxon>
        <taxon>Actinomycetota</taxon>
        <taxon>Actinomycetes</taxon>
        <taxon>Mycobacteriales</taxon>
        <taxon>Nocardiaceae</taxon>
        <taxon>Rhodococcus</taxon>
        <taxon>Rhodococcus erythropolis group</taxon>
    </lineage>
</organism>
<dbReference type="SUPFAM" id="SSF53850">
    <property type="entry name" value="Periplasmic binding protein-like II"/>
    <property type="match status" value="1"/>
</dbReference>
<evidence type="ECO:0000313" key="9">
    <source>
        <dbReference type="EMBL" id="BAH35787.1"/>
    </source>
</evidence>
<keyword evidence="5 6" id="KW-0449">Lipoprotein</keyword>